<gene>
    <name evidence="13" type="ORF">CCUR1050_LOCUS25164</name>
</gene>
<keyword evidence="6 9" id="KW-0067">ATP-binding</keyword>
<dbReference type="Gene3D" id="1.10.510.10">
    <property type="entry name" value="Transferase(Phosphotransferase) domain 1"/>
    <property type="match status" value="1"/>
</dbReference>
<evidence type="ECO:0000256" key="7">
    <source>
        <dbReference type="ARBA" id="ARBA00047899"/>
    </source>
</evidence>
<dbReference type="FunFam" id="1.10.510.10:FF:000571">
    <property type="entry name" value="Maternal embryonic leucine zipper kinase"/>
    <property type="match status" value="1"/>
</dbReference>
<dbReference type="FunFam" id="3.30.200.20:FF:000206">
    <property type="entry name" value="Serine/threonine-protein kinase Ssp1"/>
    <property type="match status" value="1"/>
</dbReference>
<comment type="catalytic activity">
    <reaction evidence="7">
        <text>L-threonyl-[protein] + ATP = O-phospho-L-threonyl-[protein] + ADP + H(+)</text>
        <dbReference type="Rhea" id="RHEA:46608"/>
        <dbReference type="Rhea" id="RHEA-COMP:11060"/>
        <dbReference type="Rhea" id="RHEA-COMP:11605"/>
        <dbReference type="ChEBI" id="CHEBI:15378"/>
        <dbReference type="ChEBI" id="CHEBI:30013"/>
        <dbReference type="ChEBI" id="CHEBI:30616"/>
        <dbReference type="ChEBI" id="CHEBI:61977"/>
        <dbReference type="ChEBI" id="CHEBI:456216"/>
        <dbReference type="EC" id="2.7.11.1"/>
    </reaction>
</comment>
<sequence length="397" mass="43541">MASQDNGVQETASVLKNVTEDGQKFINTFEVLKPLGKGAFGKVKLCRDTRDDKKYAIKIMNKALLKKKRQGMTTMLDSVRREIAIMKKIDHRNCVRLYEVLDDPTSNKIYLRLEFVEGGQCMPSANGTAPLPLPLAQRYFADLVQGLEYLHHNHIVHRDIKPENLLITADGTLKLADFGVSQHLVDGDDATTKSPGTPAFSSPESCVAGPFRGKLADVWAAGVSLYFFVHGRCPFVSDNVMELYAMIRERPIEYDPGLPGDLVDLLRQLLDKNPDTRINVAGIKEHPYFLAVARPQEELRVPIEVSEQEVLDALTAVDRVVLLIKVKAKMQKTLANVRDIIRRRSMAKGMAAVIDAATAAAASGPSAASASVEEEFVEASDSDDEAPPAGAAETVVT</sequence>
<comment type="catalytic activity">
    <reaction evidence="8">
        <text>L-seryl-[protein] + ATP = O-phospho-L-seryl-[protein] + ADP + H(+)</text>
        <dbReference type="Rhea" id="RHEA:17989"/>
        <dbReference type="Rhea" id="RHEA-COMP:9863"/>
        <dbReference type="Rhea" id="RHEA-COMP:11604"/>
        <dbReference type="ChEBI" id="CHEBI:15378"/>
        <dbReference type="ChEBI" id="CHEBI:29999"/>
        <dbReference type="ChEBI" id="CHEBI:30616"/>
        <dbReference type="ChEBI" id="CHEBI:83421"/>
        <dbReference type="ChEBI" id="CHEBI:456216"/>
        <dbReference type="EC" id="2.7.11.1"/>
    </reaction>
</comment>
<feature type="binding site" evidence="9">
    <location>
        <position position="58"/>
    </location>
    <ligand>
        <name>ATP</name>
        <dbReference type="ChEBI" id="CHEBI:30616"/>
    </ligand>
</feature>
<dbReference type="InterPro" id="IPR000719">
    <property type="entry name" value="Prot_kinase_dom"/>
</dbReference>
<dbReference type="GO" id="GO:0050793">
    <property type="term" value="P:regulation of developmental process"/>
    <property type="evidence" value="ECO:0007669"/>
    <property type="project" value="UniProtKB-ARBA"/>
</dbReference>
<evidence type="ECO:0000256" key="9">
    <source>
        <dbReference type="PROSITE-ProRule" id="PRU10141"/>
    </source>
</evidence>
<dbReference type="SUPFAM" id="SSF56112">
    <property type="entry name" value="Protein kinase-like (PK-like)"/>
    <property type="match status" value="1"/>
</dbReference>
<dbReference type="InterPro" id="IPR017441">
    <property type="entry name" value="Protein_kinase_ATP_BS"/>
</dbReference>
<evidence type="ECO:0000259" key="12">
    <source>
        <dbReference type="PROSITE" id="PS50011"/>
    </source>
</evidence>
<dbReference type="GO" id="GO:0005737">
    <property type="term" value="C:cytoplasm"/>
    <property type="evidence" value="ECO:0007669"/>
    <property type="project" value="TreeGrafter"/>
</dbReference>
<keyword evidence="3" id="KW-0808">Transferase</keyword>
<name>A0A7S0MSI2_9CRYP</name>
<evidence type="ECO:0000256" key="11">
    <source>
        <dbReference type="SAM" id="MobiDB-lite"/>
    </source>
</evidence>
<dbReference type="GO" id="GO:0004674">
    <property type="term" value="F:protein serine/threonine kinase activity"/>
    <property type="evidence" value="ECO:0007669"/>
    <property type="project" value="UniProtKB-KW"/>
</dbReference>
<dbReference type="PROSITE" id="PS00107">
    <property type="entry name" value="PROTEIN_KINASE_ATP"/>
    <property type="match status" value="1"/>
</dbReference>
<feature type="domain" description="Protein kinase" evidence="12">
    <location>
        <begin position="29"/>
        <end position="289"/>
    </location>
</feature>
<evidence type="ECO:0000256" key="3">
    <source>
        <dbReference type="ARBA" id="ARBA00022679"/>
    </source>
</evidence>
<dbReference type="AlphaFoldDB" id="A0A7S0MSI2"/>
<evidence type="ECO:0000256" key="4">
    <source>
        <dbReference type="ARBA" id="ARBA00022741"/>
    </source>
</evidence>
<evidence type="ECO:0000256" key="5">
    <source>
        <dbReference type="ARBA" id="ARBA00022777"/>
    </source>
</evidence>
<dbReference type="EC" id="2.7.11.1" evidence="1"/>
<evidence type="ECO:0000256" key="8">
    <source>
        <dbReference type="ARBA" id="ARBA00048679"/>
    </source>
</evidence>
<evidence type="ECO:0000256" key="1">
    <source>
        <dbReference type="ARBA" id="ARBA00012513"/>
    </source>
</evidence>
<evidence type="ECO:0000256" key="10">
    <source>
        <dbReference type="RuleBase" id="RU000304"/>
    </source>
</evidence>
<dbReference type="SMART" id="SM00220">
    <property type="entry name" value="S_TKc"/>
    <property type="match status" value="1"/>
</dbReference>
<dbReference type="PANTHER" id="PTHR24346:SF77">
    <property type="entry name" value="SERINE THREONINE PROTEIN KINASE"/>
    <property type="match status" value="1"/>
</dbReference>
<dbReference type="CDD" id="cd14008">
    <property type="entry name" value="STKc_LKB1_CaMKK"/>
    <property type="match status" value="1"/>
</dbReference>
<protein>
    <recommendedName>
        <fullName evidence="1">non-specific serine/threonine protein kinase</fullName>
        <ecNumber evidence="1">2.7.11.1</ecNumber>
    </recommendedName>
</protein>
<dbReference type="Pfam" id="PF00069">
    <property type="entry name" value="Pkinase"/>
    <property type="match status" value="1"/>
</dbReference>
<dbReference type="PROSITE" id="PS00108">
    <property type="entry name" value="PROTEIN_KINASE_ST"/>
    <property type="match status" value="1"/>
</dbReference>
<reference evidence="13" key="1">
    <citation type="submission" date="2021-01" db="EMBL/GenBank/DDBJ databases">
        <authorList>
            <person name="Corre E."/>
            <person name="Pelletier E."/>
            <person name="Niang G."/>
            <person name="Scheremetjew M."/>
            <person name="Finn R."/>
            <person name="Kale V."/>
            <person name="Holt S."/>
            <person name="Cochrane G."/>
            <person name="Meng A."/>
            <person name="Brown T."/>
            <person name="Cohen L."/>
        </authorList>
    </citation>
    <scope>NUCLEOTIDE SEQUENCE</scope>
    <source>
        <strain evidence="13">CCAP979/52</strain>
    </source>
</reference>
<accession>A0A7S0MSI2</accession>
<keyword evidence="5" id="KW-0418">Kinase</keyword>
<feature type="compositionally biased region" description="Acidic residues" evidence="11">
    <location>
        <begin position="372"/>
        <end position="386"/>
    </location>
</feature>
<evidence type="ECO:0000256" key="2">
    <source>
        <dbReference type="ARBA" id="ARBA00022527"/>
    </source>
</evidence>
<keyword evidence="2 10" id="KW-0723">Serine/threonine-protein kinase</keyword>
<comment type="similarity">
    <text evidence="10">Belongs to the protein kinase superfamily.</text>
</comment>
<dbReference type="PANTHER" id="PTHR24346">
    <property type="entry name" value="MAP/MICROTUBULE AFFINITY-REGULATING KINASE"/>
    <property type="match status" value="1"/>
</dbReference>
<evidence type="ECO:0000256" key="6">
    <source>
        <dbReference type="ARBA" id="ARBA00022840"/>
    </source>
</evidence>
<keyword evidence="4 9" id="KW-0547">Nucleotide-binding</keyword>
<dbReference type="PROSITE" id="PS50011">
    <property type="entry name" value="PROTEIN_KINASE_DOM"/>
    <property type="match status" value="1"/>
</dbReference>
<dbReference type="InterPro" id="IPR008271">
    <property type="entry name" value="Ser/Thr_kinase_AS"/>
</dbReference>
<dbReference type="GO" id="GO:0005524">
    <property type="term" value="F:ATP binding"/>
    <property type="evidence" value="ECO:0007669"/>
    <property type="project" value="UniProtKB-UniRule"/>
</dbReference>
<organism evidence="13">
    <name type="scientific">Cryptomonas curvata</name>
    <dbReference type="NCBI Taxonomy" id="233186"/>
    <lineage>
        <taxon>Eukaryota</taxon>
        <taxon>Cryptophyceae</taxon>
        <taxon>Cryptomonadales</taxon>
        <taxon>Cryptomonadaceae</taxon>
        <taxon>Cryptomonas</taxon>
    </lineage>
</organism>
<dbReference type="EMBL" id="HBEZ01045656">
    <property type="protein sequence ID" value="CAD8647713.1"/>
    <property type="molecule type" value="Transcribed_RNA"/>
</dbReference>
<dbReference type="InterPro" id="IPR011009">
    <property type="entry name" value="Kinase-like_dom_sf"/>
</dbReference>
<proteinExistence type="inferred from homology"/>
<evidence type="ECO:0000313" key="13">
    <source>
        <dbReference type="EMBL" id="CAD8647713.1"/>
    </source>
</evidence>
<feature type="region of interest" description="Disordered" evidence="11">
    <location>
        <begin position="364"/>
        <end position="397"/>
    </location>
</feature>
<dbReference type="GO" id="GO:0035556">
    <property type="term" value="P:intracellular signal transduction"/>
    <property type="evidence" value="ECO:0007669"/>
    <property type="project" value="TreeGrafter"/>
</dbReference>